<accession>A0A848P9B9</accession>
<reference evidence="1 2" key="1">
    <citation type="submission" date="2020-04" db="EMBL/GenBank/DDBJ databases">
        <title>Ralstonia insidiosa genome sequencing and assembly.</title>
        <authorList>
            <person name="Martins R.C.R."/>
            <person name="Perdigao-Neto L.V."/>
            <person name="Levin A.S.S."/>
            <person name="Costa S.F."/>
        </authorList>
    </citation>
    <scope>NUCLEOTIDE SEQUENCE [LARGE SCALE GENOMIC DNA]</scope>
    <source>
        <strain evidence="1 2">5047</strain>
    </source>
</reference>
<comment type="caution">
    <text evidence="1">The sequence shown here is derived from an EMBL/GenBank/DDBJ whole genome shotgun (WGS) entry which is preliminary data.</text>
</comment>
<sequence length="298" mass="33116">MDVLYERGEVERILTAYKDIFPSIGTSLSKYWGLSRERPWSYVTTDFHRATYEQLKLLHDRTRAIDAMGLPTNEKGVALRDASAACGVGFSMGICPWTDHLLLKTYSPEKKSLTILLGHDWYPIVVENRERSDSPLRNGDALHYTPKYMPAAPPAIFDGSTVGLFLNLYPDYRPPGDGKCGALHTYGITYKECLDGLDEVVEATSARFQTVRVISWGANVWTAMRARVRNAPPLTLMGYAKGRPGEILTFESAGKEIEYLPIAHPSHPGNFHQAAHLSHVSLGFEAMGLGLPEKSTTN</sequence>
<name>A0A848P9B9_9RALS</name>
<dbReference type="AlphaFoldDB" id="A0A848P9B9"/>
<evidence type="ECO:0000313" key="1">
    <source>
        <dbReference type="EMBL" id="NMV41935.1"/>
    </source>
</evidence>
<dbReference type="Proteomes" id="UP000575469">
    <property type="component" value="Unassembled WGS sequence"/>
</dbReference>
<dbReference type="EMBL" id="JABBZM010000042">
    <property type="protein sequence ID" value="NMV41935.1"/>
    <property type="molecule type" value="Genomic_DNA"/>
</dbReference>
<dbReference type="RefSeq" id="WP_169341916.1">
    <property type="nucleotide sequence ID" value="NZ_JABBZM010000042.1"/>
</dbReference>
<protein>
    <submittedName>
        <fullName evidence="1">Uncharacterized protein</fullName>
    </submittedName>
</protein>
<proteinExistence type="predicted"/>
<evidence type="ECO:0000313" key="2">
    <source>
        <dbReference type="Proteomes" id="UP000575469"/>
    </source>
</evidence>
<organism evidence="1 2">
    <name type="scientific">Ralstonia insidiosa</name>
    <dbReference type="NCBI Taxonomy" id="190721"/>
    <lineage>
        <taxon>Bacteria</taxon>
        <taxon>Pseudomonadati</taxon>
        <taxon>Pseudomonadota</taxon>
        <taxon>Betaproteobacteria</taxon>
        <taxon>Burkholderiales</taxon>
        <taxon>Burkholderiaceae</taxon>
        <taxon>Ralstonia</taxon>
    </lineage>
</organism>
<gene>
    <name evidence="1" type="ORF">HGR00_28875</name>
</gene>